<gene>
    <name evidence="3" type="ORF">QUV96_10005</name>
</gene>
<feature type="transmembrane region" description="Helical" evidence="2">
    <location>
        <begin position="735"/>
        <end position="753"/>
    </location>
</feature>
<evidence type="ECO:0000313" key="3">
    <source>
        <dbReference type="EMBL" id="MDM8157963.1"/>
    </source>
</evidence>
<feature type="region of interest" description="Disordered" evidence="1">
    <location>
        <begin position="690"/>
        <end position="734"/>
    </location>
</feature>
<proteinExistence type="predicted"/>
<name>A0ABT7UG47_9FIRM</name>
<dbReference type="Gene3D" id="1.20.1270.70">
    <property type="entry name" value="Designed single chain three-helix bundle"/>
    <property type="match status" value="1"/>
</dbReference>
<feature type="compositionally biased region" description="Acidic residues" evidence="1">
    <location>
        <begin position="700"/>
        <end position="729"/>
    </location>
</feature>
<reference evidence="3" key="1">
    <citation type="submission" date="2023-06" db="EMBL/GenBank/DDBJ databases">
        <title>Identification and characterization of horizontal gene transfer across gut microbiota members of farm animals based on homology search.</title>
        <authorList>
            <person name="Schwarzerova J."/>
            <person name="Nykrynova M."/>
            <person name="Jureckova K."/>
            <person name="Cejkova D."/>
            <person name="Rychlik I."/>
        </authorList>
    </citation>
    <scope>NUCLEOTIDE SEQUENCE</scope>
    <source>
        <strain evidence="3">ET39</strain>
    </source>
</reference>
<reference evidence="3" key="2">
    <citation type="submission" date="2023-06" db="EMBL/GenBank/DDBJ databases">
        <authorList>
            <person name="Zeman M."/>
            <person name="Kubasova T."/>
            <person name="Jahodarova E."/>
            <person name="Nykrynova M."/>
            <person name="Rychlik I."/>
        </authorList>
    </citation>
    <scope>NUCLEOTIDE SEQUENCE</scope>
    <source>
        <strain evidence="3">ET39</strain>
    </source>
</reference>
<keyword evidence="4" id="KW-1185">Reference proteome</keyword>
<organism evidence="3 4">
    <name type="scientific">Amedibacillus dolichus</name>
    <dbReference type="NCBI Taxonomy" id="31971"/>
    <lineage>
        <taxon>Bacteria</taxon>
        <taxon>Bacillati</taxon>
        <taxon>Bacillota</taxon>
        <taxon>Erysipelotrichia</taxon>
        <taxon>Erysipelotrichales</taxon>
        <taxon>Erysipelotrichaceae</taxon>
        <taxon>Amedibacillus</taxon>
    </lineage>
</organism>
<dbReference type="EMBL" id="JAUDCG010000055">
    <property type="protein sequence ID" value="MDM8157963.1"/>
    <property type="molecule type" value="Genomic_DNA"/>
</dbReference>
<comment type="caution">
    <text evidence="3">The sequence shown here is derived from an EMBL/GenBank/DDBJ whole genome shotgun (WGS) entry which is preliminary data.</text>
</comment>
<protein>
    <submittedName>
        <fullName evidence="3">Uncharacterized protein</fullName>
    </submittedName>
</protein>
<dbReference type="Proteomes" id="UP001529340">
    <property type="component" value="Unassembled WGS sequence"/>
</dbReference>
<sequence>MDKSALQELYDEVSVYEPTTTDTTYLEKLTKELSDAETVLADPDATEDDVYYATNGLKAAYLLAQISGYNQTYRPMEIGGTITDYSQYTTESVLPYYRAFKNAQYISVNMDAPSQIAELEEMLAAYEEALKTELVEAGDTPRGVEVGILESLQTASGYSGYLEVSSGKANGELVIHLIYHNNGLDPNKNEETDKLRAYELKDARINAHYTKYAGGSGSRTLPADIEKKPLDGETTLDAGFQMDITGLEAGAYDFQLRVDGDDVSSTLGTYYTIDPETYVDKTALQALYNEVEDYTSSDNLYDDFVEAKEAAKVVLDDVSATQEEVDKAYDTLNNRYWRSRSNAYVAKYKGDVFPYTEYEAASTLPVVQVYTEARNHTVVSYPAEEYKKLVERFVEAEQQLEKLPENPRGVMAGPDEDMINTTEHRGIFTFSEYTDENGKQMLHIEYENNGINTITGESLGKFTNYDLEHRLSLNIDRRNYDGSGYSSKSYTSYVKPLDGEKDLTNGFQLDIEVVDPGMYSVRMTCDREDTESYGFYYTLEDTTPPTAEVSYSNNGELTNQDVTVTIQADEAIQAVEGWTLSDDQTTLTKVFSENTDGSVTISDLAGNTAVVNYTVSGIDTTAPTAEVTYTKDGNTVIVTIQADEAIQAVEGWTLSDDQTTLTKVFSENTDGSVTISDLAGNTAVINYTVSGIDSDQPGEGVDDPNQDDENTPPKEEDGDNTASDQEDADTATVDSTGMFAMMLMISAGVVALLQKRRKEE</sequence>
<keyword evidence="2" id="KW-0472">Membrane</keyword>
<keyword evidence="2" id="KW-1133">Transmembrane helix</keyword>
<evidence type="ECO:0000256" key="1">
    <source>
        <dbReference type="SAM" id="MobiDB-lite"/>
    </source>
</evidence>
<evidence type="ECO:0000313" key="4">
    <source>
        <dbReference type="Proteomes" id="UP001529340"/>
    </source>
</evidence>
<evidence type="ECO:0000256" key="2">
    <source>
        <dbReference type="SAM" id="Phobius"/>
    </source>
</evidence>
<keyword evidence="2" id="KW-0812">Transmembrane</keyword>
<dbReference type="RefSeq" id="WP_289608402.1">
    <property type="nucleotide sequence ID" value="NZ_JAUDCG010000055.1"/>
</dbReference>
<accession>A0ABT7UG47</accession>